<accession>A0A3P5WIJ4</accession>
<dbReference type="Proteomes" id="UP000280861">
    <property type="component" value="Unassembled WGS sequence"/>
</dbReference>
<proteinExistence type="predicted"/>
<gene>
    <name evidence="2" type="ORF">PSET11_00248</name>
</gene>
<evidence type="ECO:0000259" key="1">
    <source>
        <dbReference type="Pfam" id="PF25056"/>
    </source>
</evidence>
<dbReference type="RefSeq" id="WP_124089940.1">
    <property type="nucleotide sequence ID" value="NZ_CBCRYA010000005.1"/>
</dbReference>
<sequence>MDPFAASLRNGLLRLNWAPGIFVTYEIAVHAARTLEKIGGHQTLPILVNITGITGVDLDARAAMKAYRGFSRIAIVGDHPMGMVLSAFARQSAAPTVYFADEEAALYWIADQNDTMPTSSASFLGPPG</sequence>
<evidence type="ECO:0000313" key="3">
    <source>
        <dbReference type="Proteomes" id="UP000280861"/>
    </source>
</evidence>
<dbReference type="EMBL" id="UXAU01000009">
    <property type="protein sequence ID" value="VDC18382.1"/>
    <property type="molecule type" value="Genomic_DNA"/>
</dbReference>
<dbReference type="Gene3D" id="3.40.1680.10">
    <property type="entry name" value="yp_829618.1 domain like"/>
    <property type="match status" value="1"/>
</dbReference>
<feature type="domain" description="DUF7793" evidence="1">
    <location>
        <begin position="8"/>
        <end position="110"/>
    </location>
</feature>
<evidence type="ECO:0000313" key="2">
    <source>
        <dbReference type="EMBL" id="VDC18382.1"/>
    </source>
</evidence>
<dbReference type="OrthoDB" id="4944291at2"/>
<name>A0A3P5WIJ4_9MICC</name>
<keyword evidence="3" id="KW-1185">Reference proteome</keyword>
<dbReference type="InterPro" id="IPR036513">
    <property type="entry name" value="STAS_dom_sf"/>
</dbReference>
<dbReference type="InterPro" id="IPR056695">
    <property type="entry name" value="DUF7793"/>
</dbReference>
<reference evidence="2 3" key="1">
    <citation type="submission" date="2018-11" db="EMBL/GenBank/DDBJ databases">
        <authorList>
            <person name="Criscuolo A."/>
        </authorList>
    </citation>
    <scope>NUCLEOTIDE SEQUENCE [LARGE SCALE GENOMIC DNA]</scope>
    <source>
        <strain evidence="2">AT11b</strain>
    </source>
</reference>
<organism evidence="2 3">
    <name type="scientific">Arthrobacter ulcerisalmonis</name>
    <dbReference type="NCBI Taxonomy" id="2483813"/>
    <lineage>
        <taxon>Bacteria</taxon>
        <taxon>Bacillati</taxon>
        <taxon>Actinomycetota</taxon>
        <taxon>Actinomycetes</taxon>
        <taxon>Micrococcales</taxon>
        <taxon>Micrococcaceae</taxon>
        <taxon>Arthrobacter</taxon>
    </lineage>
</organism>
<dbReference type="Pfam" id="PF25056">
    <property type="entry name" value="DUF7793"/>
    <property type="match status" value="1"/>
</dbReference>
<protein>
    <recommendedName>
        <fullName evidence="1">DUF7793 domain-containing protein</fullName>
    </recommendedName>
</protein>
<dbReference type="AlphaFoldDB" id="A0A3P5WIJ4"/>
<dbReference type="Gene3D" id="3.40.970.30">
    <property type="entry name" value="yp_829618.1 like domains"/>
    <property type="match status" value="1"/>
</dbReference>
<dbReference type="SUPFAM" id="SSF52091">
    <property type="entry name" value="SpoIIaa-like"/>
    <property type="match status" value="1"/>
</dbReference>